<dbReference type="Pfam" id="PF02721">
    <property type="entry name" value="DUF223"/>
    <property type="match status" value="1"/>
</dbReference>
<proteinExistence type="predicted"/>
<evidence type="ECO:0000313" key="2">
    <source>
        <dbReference type="EMBL" id="RHN44434.1"/>
    </source>
</evidence>
<protein>
    <recommendedName>
        <fullName evidence="1">Replication protein A 70 kDa DNA-binding subunit B/D first OB fold domain-containing protein</fullName>
    </recommendedName>
</protein>
<reference evidence="2" key="1">
    <citation type="journal article" date="2018" name="Nat. Plants">
        <title>Whole-genome landscape of Medicago truncatula symbiotic genes.</title>
        <authorList>
            <person name="Pecrix Y."/>
            <person name="Gamas P."/>
            <person name="Carrere S."/>
        </authorList>
    </citation>
    <scope>NUCLEOTIDE SEQUENCE</scope>
    <source>
        <tissue evidence="2">Leaves</tissue>
    </source>
</reference>
<dbReference type="Proteomes" id="UP000265566">
    <property type="component" value="Chromosome 7"/>
</dbReference>
<dbReference type="Gramene" id="rna38555">
    <property type="protein sequence ID" value="RHN44434.1"/>
    <property type="gene ID" value="gene38555"/>
</dbReference>
<evidence type="ECO:0000259" key="1">
    <source>
        <dbReference type="Pfam" id="PF02721"/>
    </source>
</evidence>
<dbReference type="AlphaFoldDB" id="A0A396GY94"/>
<dbReference type="EMBL" id="PSQE01000007">
    <property type="protein sequence ID" value="RHN44434.1"/>
    <property type="molecule type" value="Genomic_DNA"/>
</dbReference>
<sequence length="90" mass="10666">MSRDYNYIRDLNKDSDIWKIGFRLLESWTVVGSNGNQHVKLIIGDAKGDRIHVITRFRDFELWKSLIEESKTLNCYKTILLPSQSWCQNF</sequence>
<gene>
    <name evidence="2" type="ORF">MtrunA17_Chr7g0219411</name>
</gene>
<organism evidence="2">
    <name type="scientific">Medicago truncatula</name>
    <name type="common">Barrel medic</name>
    <name type="synonym">Medicago tribuloides</name>
    <dbReference type="NCBI Taxonomy" id="3880"/>
    <lineage>
        <taxon>Eukaryota</taxon>
        <taxon>Viridiplantae</taxon>
        <taxon>Streptophyta</taxon>
        <taxon>Embryophyta</taxon>
        <taxon>Tracheophyta</taxon>
        <taxon>Spermatophyta</taxon>
        <taxon>Magnoliopsida</taxon>
        <taxon>eudicotyledons</taxon>
        <taxon>Gunneridae</taxon>
        <taxon>Pentapetalae</taxon>
        <taxon>rosids</taxon>
        <taxon>fabids</taxon>
        <taxon>Fabales</taxon>
        <taxon>Fabaceae</taxon>
        <taxon>Papilionoideae</taxon>
        <taxon>50 kb inversion clade</taxon>
        <taxon>NPAAA clade</taxon>
        <taxon>Hologalegina</taxon>
        <taxon>IRL clade</taxon>
        <taxon>Trifolieae</taxon>
        <taxon>Medicago</taxon>
    </lineage>
</organism>
<name>A0A396GY94_MEDTR</name>
<comment type="caution">
    <text evidence="2">The sequence shown here is derived from an EMBL/GenBank/DDBJ whole genome shotgun (WGS) entry which is preliminary data.</text>
</comment>
<accession>A0A396GY94</accession>
<feature type="domain" description="Replication protein A 70 kDa DNA-binding subunit B/D first OB fold" evidence="1">
    <location>
        <begin position="5"/>
        <end position="72"/>
    </location>
</feature>
<dbReference type="InterPro" id="IPR003871">
    <property type="entry name" value="RFA1B/D_OB_1st"/>
</dbReference>